<protein>
    <recommendedName>
        <fullName evidence="4">Cyclase</fullName>
    </recommendedName>
</protein>
<keyword evidence="3" id="KW-1185">Reference proteome</keyword>
<dbReference type="GO" id="GO:0019441">
    <property type="term" value="P:L-tryptophan catabolic process to kynurenine"/>
    <property type="evidence" value="ECO:0007669"/>
    <property type="project" value="InterPro"/>
</dbReference>
<proteinExistence type="inferred from homology"/>
<name>A0A2T2N7Z0_CORCC</name>
<dbReference type="PANTHER" id="PTHR34861">
    <property type="match status" value="1"/>
</dbReference>
<dbReference type="Proteomes" id="UP000240883">
    <property type="component" value="Unassembled WGS sequence"/>
</dbReference>
<dbReference type="Pfam" id="PF04199">
    <property type="entry name" value="Cyclase"/>
    <property type="match status" value="1"/>
</dbReference>
<dbReference type="GO" id="GO:0004061">
    <property type="term" value="F:arylformamidase activity"/>
    <property type="evidence" value="ECO:0007669"/>
    <property type="project" value="InterPro"/>
</dbReference>
<dbReference type="AlphaFoldDB" id="A0A2T2N7Z0"/>
<gene>
    <name evidence="2" type="ORF">BS50DRAFT_504290</name>
</gene>
<dbReference type="OrthoDB" id="5396at2759"/>
<evidence type="ECO:0000313" key="2">
    <source>
        <dbReference type="EMBL" id="PSN61572.1"/>
    </source>
</evidence>
<dbReference type="EMBL" id="KZ678144">
    <property type="protein sequence ID" value="PSN61572.1"/>
    <property type="molecule type" value="Genomic_DNA"/>
</dbReference>
<dbReference type="InterPro" id="IPR007325">
    <property type="entry name" value="KFase/CYL"/>
</dbReference>
<dbReference type="InterPro" id="IPR037175">
    <property type="entry name" value="KFase_sf"/>
</dbReference>
<dbReference type="SUPFAM" id="SSF102198">
    <property type="entry name" value="Putative cyclase"/>
    <property type="match status" value="1"/>
</dbReference>
<dbReference type="PANTHER" id="PTHR34861:SF10">
    <property type="entry name" value="CYCLASE"/>
    <property type="match status" value="1"/>
</dbReference>
<evidence type="ECO:0008006" key="4">
    <source>
        <dbReference type="Google" id="ProtNLM"/>
    </source>
</evidence>
<accession>A0A2T2N7Z0</accession>
<sequence length="193" mass="21348">MQNNWYSRGGIVGGTVLLDYANYEEANGVKVSPFQYHAITVQDLDNVIADQNVELRTGDILLVRTGLTEALIRFSEEEQTSALRSNSSIGLEPNRAMARWTWDHHFAAVASDNLAVEALGGNSTVTETDFPSLRESLHHWILTMFGLPIGEIWDLKGLSTHCRKTSKYSFFLTSIPLNIPGLIASPPNAIAIF</sequence>
<reference evidence="2 3" key="1">
    <citation type="journal article" date="2018" name="Front. Microbiol.">
        <title>Genome-Wide Analysis of Corynespora cassiicola Leaf Fall Disease Putative Effectors.</title>
        <authorList>
            <person name="Lopez D."/>
            <person name="Ribeiro S."/>
            <person name="Label P."/>
            <person name="Fumanal B."/>
            <person name="Venisse J.S."/>
            <person name="Kohler A."/>
            <person name="de Oliveira R.R."/>
            <person name="Labutti K."/>
            <person name="Lipzen A."/>
            <person name="Lail K."/>
            <person name="Bauer D."/>
            <person name="Ohm R.A."/>
            <person name="Barry K.W."/>
            <person name="Spatafora J."/>
            <person name="Grigoriev I.V."/>
            <person name="Martin F.M."/>
            <person name="Pujade-Renaud V."/>
        </authorList>
    </citation>
    <scope>NUCLEOTIDE SEQUENCE [LARGE SCALE GENOMIC DNA]</scope>
    <source>
        <strain evidence="2 3">Philippines</strain>
    </source>
</reference>
<dbReference type="Gene3D" id="3.50.30.50">
    <property type="entry name" value="Putative cyclase"/>
    <property type="match status" value="1"/>
</dbReference>
<organism evidence="2 3">
    <name type="scientific">Corynespora cassiicola Philippines</name>
    <dbReference type="NCBI Taxonomy" id="1448308"/>
    <lineage>
        <taxon>Eukaryota</taxon>
        <taxon>Fungi</taxon>
        <taxon>Dikarya</taxon>
        <taxon>Ascomycota</taxon>
        <taxon>Pezizomycotina</taxon>
        <taxon>Dothideomycetes</taxon>
        <taxon>Pleosporomycetidae</taxon>
        <taxon>Pleosporales</taxon>
        <taxon>Corynesporascaceae</taxon>
        <taxon>Corynespora</taxon>
    </lineage>
</organism>
<comment type="similarity">
    <text evidence="1">Belongs to the Cyclase 1 superfamily.</text>
</comment>
<evidence type="ECO:0000313" key="3">
    <source>
        <dbReference type="Proteomes" id="UP000240883"/>
    </source>
</evidence>
<evidence type="ECO:0000256" key="1">
    <source>
        <dbReference type="ARBA" id="ARBA00007865"/>
    </source>
</evidence>